<name>G2YU32_BOTF4</name>
<organism evidence="1 2">
    <name type="scientific">Botryotinia fuckeliana (strain T4)</name>
    <name type="common">Noble rot fungus</name>
    <name type="synonym">Botrytis cinerea</name>
    <dbReference type="NCBI Taxonomy" id="999810"/>
    <lineage>
        <taxon>Eukaryota</taxon>
        <taxon>Fungi</taxon>
        <taxon>Dikarya</taxon>
        <taxon>Ascomycota</taxon>
        <taxon>Pezizomycotina</taxon>
        <taxon>Leotiomycetes</taxon>
        <taxon>Helotiales</taxon>
        <taxon>Sclerotiniaceae</taxon>
        <taxon>Botrytis</taxon>
    </lineage>
</organism>
<gene>
    <name evidence="1" type="ORF">BofuT4_uP159510.1</name>
</gene>
<dbReference type="HOGENOM" id="CLU_2996329_0_0_1"/>
<dbReference type="AlphaFoldDB" id="G2YU32"/>
<accession>G2YU32</accession>
<dbReference type="InParanoid" id="G2YU32"/>
<reference evidence="2" key="1">
    <citation type="journal article" date="2011" name="PLoS Genet.">
        <title>Genomic analysis of the necrotrophic fungal pathogens Sclerotinia sclerotiorum and Botrytis cinerea.</title>
        <authorList>
            <person name="Amselem J."/>
            <person name="Cuomo C.A."/>
            <person name="van Kan J.A."/>
            <person name="Viaud M."/>
            <person name="Benito E.P."/>
            <person name="Couloux A."/>
            <person name="Coutinho P.M."/>
            <person name="de Vries R.P."/>
            <person name="Dyer P.S."/>
            <person name="Fillinger S."/>
            <person name="Fournier E."/>
            <person name="Gout L."/>
            <person name="Hahn M."/>
            <person name="Kohn L."/>
            <person name="Lapalu N."/>
            <person name="Plummer K.M."/>
            <person name="Pradier J.M."/>
            <person name="Quevillon E."/>
            <person name="Sharon A."/>
            <person name="Simon A."/>
            <person name="ten Have A."/>
            <person name="Tudzynski B."/>
            <person name="Tudzynski P."/>
            <person name="Wincker P."/>
            <person name="Andrew M."/>
            <person name="Anthouard V."/>
            <person name="Beever R.E."/>
            <person name="Beffa R."/>
            <person name="Benoit I."/>
            <person name="Bouzid O."/>
            <person name="Brault B."/>
            <person name="Chen Z."/>
            <person name="Choquer M."/>
            <person name="Collemare J."/>
            <person name="Cotton P."/>
            <person name="Danchin E.G."/>
            <person name="Da Silva C."/>
            <person name="Gautier A."/>
            <person name="Giraud C."/>
            <person name="Giraud T."/>
            <person name="Gonzalez C."/>
            <person name="Grossetete S."/>
            <person name="Guldener U."/>
            <person name="Henrissat B."/>
            <person name="Howlett B.J."/>
            <person name="Kodira C."/>
            <person name="Kretschmer M."/>
            <person name="Lappartient A."/>
            <person name="Leroch M."/>
            <person name="Levis C."/>
            <person name="Mauceli E."/>
            <person name="Neuveglise C."/>
            <person name="Oeser B."/>
            <person name="Pearson M."/>
            <person name="Poulain J."/>
            <person name="Poussereau N."/>
            <person name="Quesneville H."/>
            <person name="Rascle C."/>
            <person name="Schumacher J."/>
            <person name="Segurens B."/>
            <person name="Sexton A."/>
            <person name="Silva E."/>
            <person name="Sirven C."/>
            <person name="Soanes D.M."/>
            <person name="Talbot N.J."/>
            <person name="Templeton M."/>
            <person name="Yandava C."/>
            <person name="Yarden O."/>
            <person name="Zeng Q."/>
            <person name="Rollins J.A."/>
            <person name="Lebrun M.H."/>
            <person name="Dickman M."/>
        </authorList>
    </citation>
    <scope>NUCLEOTIDE SEQUENCE [LARGE SCALE GENOMIC DNA]</scope>
    <source>
        <strain evidence="2">T4</strain>
    </source>
</reference>
<evidence type="ECO:0000313" key="1">
    <source>
        <dbReference type="EMBL" id="CCD55130.1"/>
    </source>
</evidence>
<dbReference type="Proteomes" id="UP000008177">
    <property type="component" value="Unplaced contigs"/>
</dbReference>
<dbReference type="EMBL" id="FQ790353">
    <property type="protein sequence ID" value="CCD55130.1"/>
    <property type="molecule type" value="Genomic_DNA"/>
</dbReference>
<proteinExistence type="predicted"/>
<evidence type="ECO:0000313" key="2">
    <source>
        <dbReference type="Proteomes" id="UP000008177"/>
    </source>
</evidence>
<protein>
    <submittedName>
        <fullName evidence="1">Uncharacterized protein</fullName>
    </submittedName>
</protein>
<sequence length="57" mass="6786">MKGSVPNFLDDSQGLAYVNNKLRRIILRSQCKREKKAVTKKEKKKDVRNYSKFVWLE</sequence>